<keyword evidence="2" id="KW-0521">NADP</keyword>
<proteinExistence type="inferred from homology"/>
<accession>A0A7I9UVM9</accession>
<keyword evidence="9" id="KW-1185">Reference proteome</keyword>
<sequence>MTTITLNDGTSIPQFGFGTWQIPDAEATPRVAEAFEAGYRHIDTAQMYGNESGVGRAIATSGLAREDIYITTKLNNNNHAPDRAIASIDDSLERLGLDYVDLFLIHWPLPMIDIDYVDTWHALEEIRGTGKARSIGVSSFTEENLRRVVASASIVPVVNQIEVHPYLSQTALRSVDADLGIATEAWSPLAQGQVFDDPALAAIAERLDRPVSAVVLAWHLHRGDIVFPKASSAARIRENFAAQDLKLGADDIAAIDALDQGRRIGPDPATFDWVPNEEV</sequence>
<evidence type="ECO:0000313" key="9">
    <source>
        <dbReference type="Proteomes" id="UP000444980"/>
    </source>
</evidence>
<keyword evidence="3" id="KW-0560">Oxidoreductase</keyword>
<dbReference type="SUPFAM" id="SSF51430">
    <property type="entry name" value="NAD(P)-linked oxidoreductase"/>
    <property type="match status" value="1"/>
</dbReference>
<comment type="similarity">
    <text evidence="1">Belongs to the aldo/keto reductase family.</text>
</comment>
<dbReference type="InterPro" id="IPR023210">
    <property type="entry name" value="NADP_OxRdtase_dom"/>
</dbReference>
<dbReference type="InterPro" id="IPR018170">
    <property type="entry name" value="Aldo/ket_reductase_CS"/>
</dbReference>
<gene>
    <name evidence="8" type="ORF">nbrc107697_10780</name>
</gene>
<feature type="binding site" evidence="5">
    <location>
        <position position="106"/>
    </location>
    <ligand>
        <name>substrate</name>
    </ligand>
</feature>
<dbReference type="PANTHER" id="PTHR43827:SF3">
    <property type="entry name" value="NADP-DEPENDENT OXIDOREDUCTASE DOMAIN-CONTAINING PROTEIN"/>
    <property type="match status" value="1"/>
</dbReference>
<evidence type="ECO:0000259" key="7">
    <source>
        <dbReference type="Pfam" id="PF00248"/>
    </source>
</evidence>
<evidence type="ECO:0000256" key="4">
    <source>
        <dbReference type="PIRSR" id="PIRSR000097-1"/>
    </source>
</evidence>
<evidence type="ECO:0000313" key="8">
    <source>
        <dbReference type="EMBL" id="GED97039.1"/>
    </source>
</evidence>
<dbReference type="PANTHER" id="PTHR43827">
    <property type="entry name" value="2,5-DIKETO-D-GLUCONIC ACID REDUCTASE"/>
    <property type="match status" value="1"/>
</dbReference>
<dbReference type="PROSITE" id="PS00798">
    <property type="entry name" value="ALDOKETO_REDUCTASE_1"/>
    <property type="match status" value="1"/>
</dbReference>
<feature type="site" description="Lowers pKa of active site Tyr" evidence="6">
    <location>
        <position position="73"/>
    </location>
</feature>
<dbReference type="AlphaFoldDB" id="A0A7I9UVM9"/>
<evidence type="ECO:0000256" key="2">
    <source>
        <dbReference type="ARBA" id="ARBA00022857"/>
    </source>
</evidence>
<reference evidence="9" key="1">
    <citation type="submission" date="2019-06" db="EMBL/GenBank/DDBJ databases">
        <title>Gordonia isolated from sludge of a wastewater treatment plant.</title>
        <authorList>
            <person name="Tamura T."/>
            <person name="Aoyama K."/>
            <person name="Kang Y."/>
            <person name="Saito S."/>
            <person name="Akiyama N."/>
            <person name="Yazawa K."/>
            <person name="Gonoi T."/>
            <person name="Mikami Y."/>
        </authorList>
    </citation>
    <scope>NUCLEOTIDE SEQUENCE [LARGE SCALE GENOMIC DNA]</scope>
    <source>
        <strain evidence="9">NBRC 107697</strain>
    </source>
</reference>
<dbReference type="PRINTS" id="PR00069">
    <property type="entry name" value="ALDKETRDTASE"/>
</dbReference>
<dbReference type="InterPro" id="IPR020471">
    <property type="entry name" value="AKR"/>
</dbReference>
<dbReference type="Pfam" id="PF00248">
    <property type="entry name" value="Aldo_ket_red"/>
    <property type="match status" value="1"/>
</dbReference>
<dbReference type="FunFam" id="3.20.20.100:FF:000002">
    <property type="entry name" value="2,5-diketo-D-gluconic acid reductase A"/>
    <property type="match status" value="1"/>
</dbReference>
<dbReference type="GO" id="GO:0016616">
    <property type="term" value="F:oxidoreductase activity, acting on the CH-OH group of donors, NAD or NADP as acceptor"/>
    <property type="evidence" value="ECO:0007669"/>
    <property type="project" value="UniProtKB-ARBA"/>
</dbReference>
<dbReference type="InterPro" id="IPR036812">
    <property type="entry name" value="NAD(P)_OxRdtase_dom_sf"/>
</dbReference>
<evidence type="ECO:0000256" key="3">
    <source>
        <dbReference type="ARBA" id="ARBA00023002"/>
    </source>
</evidence>
<evidence type="ECO:0000256" key="6">
    <source>
        <dbReference type="PIRSR" id="PIRSR000097-3"/>
    </source>
</evidence>
<organism evidence="8 9">
    <name type="scientific">Gordonia crocea</name>
    <dbReference type="NCBI Taxonomy" id="589162"/>
    <lineage>
        <taxon>Bacteria</taxon>
        <taxon>Bacillati</taxon>
        <taxon>Actinomycetota</taxon>
        <taxon>Actinomycetes</taxon>
        <taxon>Mycobacteriales</taxon>
        <taxon>Gordoniaceae</taxon>
        <taxon>Gordonia</taxon>
    </lineage>
</organism>
<evidence type="ECO:0000256" key="5">
    <source>
        <dbReference type="PIRSR" id="PIRSR000097-2"/>
    </source>
</evidence>
<feature type="domain" description="NADP-dependent oxidoreductase" evidence="7">
    <location>
        <begin position="16"/>
        <end position="259"/>
    </location>
</feature>
<name>A0A7I9UVM9_9ACTN</name>
<dbReference type="RefSeq" id="WP_161926425.1">
    <property type="nucleotide sequence ID" value="NZ_BJOU01000001.1"/>
</dbReference>
<feature type="active site" description="Proton donor" evidence="4">
    <location>
        <position position="48"/>
    </location>
</feature>
<protein>
    <submittedName>
        <fullName evidence="8">Oxidoreductase</fullName>
    </submittedName>
</protein>
<comment type="caution">
    <text evidence="8">The sequence shown here is derived from an EMBL/GenBank/DDBJ whole genome shotgun (WGS) entry which is preliminary data.</text>
</comment>
<dbReference type="PIRSF" id="PIRSF000097">
    <property type="entry name" value="AKR"/>
    <property type="match status" value="1"/>
</dbReference>
<evidence type="ECO:0000256" key="1">
    <source>
        <dbReference type="ARBA" id="ARBA00007905"/>
    </source>
</evidence>
<dbReference type="Proteomes" id="UP000444980">
    <property type="component" value="Unassembled WGS sequence"/>
</dbReference>
<dbReference type="OrthoDB" id="9804790at2"/>
<dbReference type="Gene3D" id="3.20.20.100">
    <property type="entry name" value="NADP-dependent oxidoreductase domain"/>
    <property type="match status" value="1"/>
</dbReference>
<dbReference type="EMBL" id="BJOU01000001">
    <property type="protein sequence ID" value="GED97039.1"/>
    <property type="molecule type" value="Genomic_DNA"/>
</dbReference>